<keyword evidence="6 7" id="KW-0472">Membrane</keyword>
<evidence type="ECO:0000256" key="5">
    <source>
        <dbReference type="ARBA" id="ARBA00022989"/>
    </source>
</evidence>
<feature type="transmembrane region" description="Helical" evidence="7">
    <location>
        <begin position="135"/>
        <end position="155"/>
    </location>
</feature>
<gene>
    <name evidence="9" type="ORF">SZL87_09890</name>
</gene>
<dbReference type="SUPFAM" id="SSF161098">
    <property type="entry name" value="MetI-like"/>
    <property type="match status" value="1"/>
</dbReference>
<evidence type="ECO:0000256" key="4">
    <source>
        <dbReference type="ARBA" id="ARBA00022692"/>
    </source>
</evidence>
<evidence type="ECO:0000256" key="1">
    <source>
        <dbReference type="ARBA" id="ARBA00004651"/>
    </source>
</evidence>
<feature type="transmembrane region" description="Helical" evidence="7">
    <location>
        <begin position="239"/>
        <end position="260"/>
    </location>
</feature>
<keyword evidence="3" id="KW-1003">Cell membrane</keyword>
<feature type="transmembrane region" description="Helical" evidence="7">
    <location>
        <begin position="106"/>
        <end position="129"/>
    </location>
</feature>
<dbReference type="RefSeq" id="WP_336449263.1">
    <property type="nucleotide sequence ID" value="NZ_JBAWKY010000002.1"/>
</dbReference>
<feature type="domain" description="ABC transmembrane type-1" evidence="8">
    <location>
        <begin position="71"/>
        <end position="260"/>
    </location>
</feature>
<keyword evidence="10" id="KW-1185">Reference proteome</keyword>
<evidence type="ECO:0000313" key="10">
    <source>
        <dbReference type="Proteomes" id="UP001387110"/>
    </source>
</evidence>
<dbReference type="CDD" id="cd06261">
    <property type="entry name" value="TM_PBP2"/>
    <property type="match status" value="1"/>
</dbReference>
<evidence type="ECO:0000256" key="2">
    <source>
        <dbReference type="ARBA" id="ARBA00022448"/>
    </source>
</evidence>
<evidence type="ECO:0000256" key="6">
    <source>
        <dbReference type="ARBA" id="ARBA00023136"/>
    </source>
</evidence>
<evidence type="ECO:0000313" key="9">
    <source>
        <dbReference type="EMBL" id="MEI4462735.1"/>
    </source>
</evidence>
<keyword evidence="2 7" id="KW-0813">Transport</keyword>
<evidence type="ECO:0000259" key="8">
    <source>
        <dbReference type="PROSITE" id="PS50928"/>
    </source>
</evidence>
<comment type="caution">
    <text evidence="9">The sequence shown here is derived from an EMBL/GenBank/DDBJ whole genome shotgun (WGS) entry which is preliminary data.</text>
</comment>
<dbReference type="InterPro" id="IPR035906">
    <property type="entry name" value="MetI-like_sf"/>
</dbReference>
<organism evidence="9 10">
    <name type="scientific">Exiguobacterium indicum</name>
    <dbReference type="NCBI Taxonomy" id="296995"/>
    <lineage>
        <taxon>Bacteria</taxon>
        <taxon>Bacillati</taxon>
        <taxon>Bacillota</taxon>
        <taxon>Bacilli</taxon>
        <taxon>Bacillales</taxon>
        <taxon>Bacillales Family XII. Incertae Sedis</taxon>
        <taxon>Exiguobacterium</taxon>
    </lineage>
</organism>
<protein>
    <submittedName>
        <fullName evidence="9">Carbohydrate ABC transporter permease</fullName>
    </submittedName>
</protein>
<dbReference type="Proteomes" id="UP001387110">
    <property type="component" value="Unassembled WGS sequence"/>
</dbReference>
<dbReference type="Gene3D" id="1.10.3720.10">
    <property type="entry name" value="MetI-like"/>
    <property type="match status" value="1"/>
</dbReference>
<dbReference type="PANTHER" id="PTHR43744:SF12">
    <property type="entry name" value="ABC TRANSPORTER PERMEASE PROTEIN MG189-RELATED"/>
    <property type="match status" value="1"/>
</dbReference>
<proteinExistence type="inferred from homology"/>
<keyword evidence="4 7" id="KW-0812">Transmembrane</keyword>
<dbReference type="PANTHER" id="PTHR43744">
    <property type="entry name" value="ABC TRANSPORTER PERMEASE PROTEIN MG189-RELATED-RELATED"/>
    <property type="match status" value="1"/>
</dbReference>
<name>A0ABU8EIH9_9BACL</name>
<dbReference type="Pfam" id="PF00528">
    <property type="entry name" value="BPD_transp_1"/>
    <property type="match status" value="1"/>
</dbReference>
<sequence length="274" mass="31535">MKKKKWPRIVLYVILISYALVTLYPFLWAVLASFKPYSEIVAGGLSLWPENPTIANFEHIFTKDPLFPRWIMNSFLIATLGTIVNVIFNTMAGYSLARLRFPGRNYLFLLILAVMMVPGQILLIPNYLIMRSLGILDTYSALIIPGAINFSYIFLMRQFFINFPREVEEAAQVDGLNRFQTFWRIVFPMARASVATQAVFVFLGFWNEFLKPLLYITSPEKYTLTLGLQSFQSQNATQWNYIMAASVVSIIPIIILYIMLNKYFMQGLRIGGDK</sequence>
<reference evidence="9 10" key="1">
    <citation type="submission" date="2023-12" db="EMBL/GenBank/DDBJ databases">
        <authorList>
            <person name="Easwaran N."/>
            <person name="Lazarus H.P.S."/>
        </authorList>
    </citation>
    <scope>NUCLEOTIDE SEQUENCE [LARGE SCALE GENOMIC DNA]</scope>
    <source>
        <strain evidence="9 10">VIT-2023</strain>
    </source>
</reference>
<keyword evidence="5 7" id="KW-1133">Transmembrane helix</keyword>
<comment type="similarity">
    <text evidence="7">Belongs to the binding-protein-dependent transport system permease family.</text>
</comment>
<comment type="subcellular location">
    <subcellularLocation>
        <location evidence="1 7">Cell membrane</location>
        <topology evidence="1 7">Multi-pass membrane protein</topology>
    </subcellularLocation>
</comment>
<dbReference type="EMBL" id="JBAWKY010000002">
    <property type="protein sequence ID" value="MEI4462735.1"/>
    <property type="molecule type" value="Genomic_DNA"/>
</dbReference>
<feature type="transmembrane region" description="Helical" evidence="7">
    <location>
        <begin position="185"/>
        <end position="206"/>
    </location>
</feature>
<accession>A0ABU8EIH9</accession>
<evidence type="ECO:0000256" key="3">
    <source>
        <dbReference type="ARBA" id="ARBA00022475"/>
    </source>
</evidence>
<evidence type="ECO:0000256" key="7">
    <source>
        <dbReference type="RuleBase" id="RU363032"/>
    </source>
</evidence>
<feature type="transmembrane region" description="Helical" evidence="7">
    <location>
        <begin position="70"/>
        <end position="94"/>
    </location>
</feature>
<dbReference type="InterPro" id="IPR000515">
    <property type="entry name" value="MetI-like"/>
</dbReference>
<feature type="transmembrane region" description="Helical" evidence="7">
    <location>
        <begin position="9"/>
        <end position="31"/>
    </location>
</feature>
<dbReference type="PROSITE" id="PS50928">
    <property type="entry name" value="ABC_TM1"/>
    <property type="match status" value="1"/>
</dbReference>